<proteinExistence type="predicted"/>
<comment type="caution">
    <text evidence="1">The sequence shown here is derived from an EMBL/GenBank/DDBJ whole genome shotgun (WGS) entry which is preliminary data.</text>
</comment>
<gene>
    <name evidence="1" type="ORF">EVAR_74038_1</name>
</gene>
<evidence type="ECO:0000313" key="1">
    <source>
        <dbReference type="EMBL" id="GBP07733.1"/>
    </source>
</evidence>
<dbReference type="Proteomes" id="UP000299102">
    <property type="component" value="Unassembled WGS sequence"/>
</dbReference>
<dbReference type="EMBL" id="BGZK01004232">
    <property type="protein sequence ID" value="GBP07733.1"/>
    <property type="molecule type" value="Genomic_DNA"/>
</dbReference>
<organism evidence="1 2">
    <name type="scientific">Eumeta variegata</name>
    <name type="common">Bagworm moth</name>
    <name type="synonym">Eumeta japonica</name>
    <dbReference type="NCBI Taxonomy" id="151549"/>
    <lineage>
        <taxon>Eukaryota</taxon>
        <taxon>Metazoa</taxon>
        <taxon>Ecdysozoa</taxon>
        <taxon>Arthropoda</taxon>
        <taxon>Hexapoda</taxon>
        <taxon>Insecta</taxon>
        <taxon>Pterygota</taxon>
        <taxon>Neoptera</taxon>
        <taxon>Endopterygota</taxon>
        <taxon>Lepidoptera</taxon>
        <taxon>Glossata</taxon>
        <taxon>Ditrysia</taxon>
        <taxon>Tineoidea</taxon>
        <taxon>Psychidae</taxon>
        <taxon>Oiketicinae</taxon>
        <taxon>Eumeta</taxon>
    </lineage>
</organism>
<evidence type="ECO:0000313" key="2">
    <source>
        <dbReference type="Proteomes" id="UP000299102"/>
    </source>
</evidence>
<keyword evidence="2" id="KW-1185">Reference proteome</keyword>
<name>A0A4C1SZP1_EUMVA</name>
<accession>A0A4C1SZP1</accession>
<dbReference type="AlphaFoldDB" id="A0A4C1SZP1"/>
<sequence>MEPRPIIQLINYETKSKEANVQQSCVTPLRPDSMVLEPPRKHILEDITHSSARCEDNRMAIGTKTAPLIE</sequence>
<reference evidence="1 2" key="1">
    <citation type="journal article" date="2019" name="Commun. Biol.">
        <title>The bagworm genome reveals a unique fibroin gene that provides high tensile strength.</title>
        <authorList>
            <person name="Kono N."/>
            <person name="Nakamura H."/>
            <person name="Ohtoshi R."/>
            <person name="Tomita M."/>
            <person name="Numata K."/>
            <person name="Arakawa K."/>
        </authorList>
    </citation>
    <scope>NUCLEOTIDE SEQUENCE [LARGE SCALE GENOMIC DNA]</scope>
</reference>
<protein>
    <submittedName>
        <fullName evidence="1">Uncharacterized protein</fullName>
    </submittedName>
</protein>